<dbReference type="Pfam" id="PF08263">
    <property type="entry name" value="LRRNT_2"/>
    <property type="match status" value="1"/>
</dbReference>
<sequence>MKLKPLLLILLFLALTSSSSSAPLPNDAAALLHFKSKADLRNQLNFSPKSSSAFCKWKGVECSDSRAIRLIGEDLQLGGIFAPNTLSQLAELRLLSLQNNSLTGPIPDLSDLVNVKALFLNRNYFSGAVPPSLSALHRLKTVDLSYNMLAGSIPASLNGLDRLYYLRLDFNRLNGSVAPLNQSSLQIFNVSHNDLTGAIPVTPALSRFNSSSFC</sequence>
<evidence type="ECO:0000256" key="6">
    <source>
        <dbReference type="SAM" id="SignalP"/>
    </source>
</evidence>
<dbReference type="EMBL" id="PNBA02000014">
    <property type="protein sequence ID" value="KAG6401126.1"/>
    <property type="molecule type" value="Genomic_DNA"/>
</dbReference>
<dbReference type="InterPro" id="IPR001611">
    <property type="entry name" value="Leu-rich_rpt"/>
</dbReference>
<evidence type="ECO:0000256" key="1">
    <source>
        <dbReference type="ARBA" id="ARBA00004370"/>
    </source>
</evidence>
<evidence type="ECO:0000259" key="7">
    <source>
        <dbReference type="Pfam" id="PF08263"/>
    </source>
</evidence>
<accession>A0A8X8ZDP4</accession>
<dbReference type="Pfam" id="PF13855">
    <property type="entry name" value="LRR_8"/>
    <property type="match status" value="1"/>
</dbReference>
<dbReference type="InterPro" id="IPR013210">
    <property type="entry name" value="LRR_N_plant-typ"/>
</dbReference>
<dbReference type="Gene3D" id="3.80.10.10">
    <property type="entry name" value="Ribonuclease Inhibitor"/>
    <property type="match status" value="1"/>
</dbReference>
<feature type="signal peptide" evidence="6">
    <location>
        <begin position="1"/>
        <end position="21"/>
    </location>
</feature>
<feature type="chain" id="PRO_5036466921" description="Leucine-rich repeat-containing N-terminal plant-type domain-containing protein" evidence="6">
    <location>
        <begin position="22"/>
        <end position="214"/>
    </location>
</feature>
<dbReference type="AlphaFoldDB" id="A0A8X8ZDP4"/>
<keyword evidence="4" id="KW-0677">Repeat</keyword>
<evidence type="ECO:0000313" key="8">
    <source>
        <dbReference type="EMBL" id="KAG6401126.1"/>
    </source>
</evidence>
<comment type="caution">
    <text evidence="8">The sequence shown here is derived from an EMBL/GenBank/DDBJ whole genome shotgun (WGS) entry which is preliminary data.</text>
</comment>
<evidence type="ECO:0000256" key="4">
    <source>
        <dbReference type="ARBA" id="ARBA00022737"/>
    </source>
</evidence>
<keyword evidence="5" id="KW-0472">Membrane</keyword>
<dbReference type="PANTHER" id="PTHR48007:SF37">
    <property type="entry name" value="LEUCINE-RICH REPEAT PROTEIN KINASE FAMILY PROTEIN"/>
    <property type="match status" value="1"/>
</dbReference>
<dbReference type="InterPro" id="IPR032675">
    <property type="entry name" value="LRR_dom_sf"/>
</dbReference>
<keyword evidence="9" id="KW-1185">Reference proteome</keyword>
<evidence type="ECO:0000256" key="5">
    <source>
        <dbReference type="ARBA" id="ARBA00023136"/>
    </source>
</evidence>
<reference evidence="8" key="1">
    <citation type="submission" date="2018-01" db="EMBL/GenBank/DDBJ databases">
        <authorList>
            <person name="Mao J.F."/>
        </authorList>
    </citation>
    <scope>NUCLEOTIDE SEQUENCE</scope>
    <source>
        <strain evidence="8">Huo1</strain>
        <tissue evidence="8">Leaf</tissue>
    </source>
</reference>
<evidence type="ECO:0000313" key="9">
    <source>
        <dbReference type="Proteomes" id="UP000298416"/>
    </source>
</evidence>
<gene>
    <name evidence="8" type="ORF">SASPL_137971</name>
</gene>
<comment type="subcellular location">
    <subcellularLocation>
        <location evidence="1">Membrane</location>
    </subcellularLocation>
</comment>
<name>A0A8X8ZDP4_SALSN</name>
<keyword evidence="2" id="KW-0433">Leucine-rich repeat</keyword>
<dbReference type="Pfam" id="PF00560">
    <property type="entry name" value="LRR_1"/>
    <property type="match status" value="1"/>
</dbReference>
<reference evidence="8" key="2">
    <citation type="submission" date="2020-08" db="EMBL/GenBank/DDBJ databases">
        <title>Plant Genome Project.</title>
        <authorList>
            <person name="Zhang R.-G."/>
        </authorList>
    </citation>
    <scope>NUCLEOTIDE SEQUENCE</scope>
    <source>
        <strain evidence="8">Huo1</strain>
        <tissue evidence="8">Leaf</tissue>
    </source>
</reference>
<dbReference type="SUPFAM" id="SSF52058">
    <property type="entry name" value="L domain-like"/>
    <property type="match status" value="1"/>
</dbReference>
<proteinExistence type="predicted"/>
<feature type="domain" description="Leucine-rich repeat-containing N-terminal plant-type" evidence="7">
    <location>
        <begin position="25"/>
        <end position="63"/>
    </location>
</feature>
<dbReference type="Proteomes" id="UP000298416">
    <property type="component" value="Unassembled WGS sequence"/>
</dbReference>
<evidence type="ECO:0000256" key="3">
    <source>
        <dbReference type="ARBA" id="ARBA00022729"/>
    </source>
</evidence>
<dbReference type="FunFam" id="3.80.10.10:FF:000400">
    <property type="entry name" value="Nuclear pore complex protein NUP107"/>
    <property type="match status" value="1"/>
</dbReference>
<dbReference type="InterPro" id="IPR046959">
    <property type="entry name" value="PRK1-6/SRF4-like"/>
</dbReference>
<organism evidence="8">
    <name type="scientific">Salvia splendens</name>
    <name type="common">Scarlet sage</name>
    <dbReference type="NCBI Taxonomy" id="180675"/>
    <lineage>
        <taxon>Eukaryota</taxon>
        <taxon>Viridiplantae</taxon>
        <taxon>Streptophyta</taxon>
        <taxon>Embryophyta</taxon>
        <taxon>Tracheophyta</taxon>
        <taxon>Spermatophyta</taxon>
        <taxon>Magnoliopsida</taxon>
        <taxon>eudicotyledons</taxon>
        <taxon>Gunneridae</taxon>
        <taxon>Pentapetalae</taxon>
        <taxon>asterids</taxon>
        <taxon>lamiids</taxon>
        <taxon>Lamiales</taxon>
        <taxon>Lamiaceae</taxon>
        <taxon>Nepetoideae</taxon>
        <taxon>Mentheae</taxon>
        <taxon>Salviinae</taxon>
        <taxon>Salvia</taxon>
        <taxon>Salvia subgen. Calosphace</taxon>
        <taxon>core Calosphace</taxon>
    </lineage>
</organism>
<protein>
    <recommendedName>
        <fullName evidence="7">Leucine-rich repeat-containing N-terminal plant-type domain-containing protein</fullName>
    </recommendedName>
</protein>
<evidence type="ECO:0000256" key="2">
    <source>
        <dbReference type="ARBA" id="ARBA00022614"/>
    </source>
</evidence>
<dbReference type="PROSITE" id="PS51450">
    <property type="entry name" value="LRR"/>
    <property type="match status" value="1"/>
</dbReference>
<dbReference type="PANTHER" id="PTHR48007">
    <property type="entry name" value="LEUCINE-RICH REPEAT RECEPTOR-LIKE PROTEIN KINASE PXC1"/>
    <property type="match status" value="1"/>
</dbReference>
<keyword evidence="3 6" id="KW-0732">Signal</keyword>
<dbReference type="GO" id="GO:0016020">
    <property type="term" value="C:membrane"/>
    <property type="evidence" value="ECO:0007669"/>
    <property type="project" value="UniProtKB-SubCell"/>
</dbReference>